<dbReference type="RefSeq" id="WP_169626456.1">
    <property type="nucleotide sequence ID" value="NZ_JABBNT010000005.1"/>
</dbReference>
<dbReference type="InterPro" id="IPR050993">
    <property type="entry name" value="Isochorismatase_domain"/>
</dbReference>
<name>A0A7Y0E2J5_9PROT</name>
<dbReference type="CDD" id="cd01012">
    <property type="entry name" value="YcaC_related"/>
    <property type="match status" value="1"/>
</dbReference>
<dbReference type="EMBL" id="JABBNT010000005">
    <property type="protein sequence ID" value="NMM46062.1"/>
    <property type="molecule type" value="Genomic_DNA"/>
</dbReference>
<dbReference type="Pfam" id="PF00857">
    <property type="entry name" value="Isochorismatase"/>
    <property type="match status" value="1"/>
</dbReference>
<keyword evidence="3" id="KW-1185">Reference proteome</keyword>
<evidence type="ECO:0000313" key="3">
    <source>
        <dbReference type="Proteomes" id="UP000539372"/>
    </source>
</evidence>
<dbReference type="InterPro" id="IPR000868">
    <property type="entry name" value="Isochorismatase-like_dom"/>
</dbReference>
<dbReference type="PANTHER" id="PTHR14119:SF3">
    <property type="entry name" value="ISOCHORISMATASE DOMAIN-CONTAINING PROTEIN 2"/>
    <property type="match status" value="1"/>
</dbReference>
<dbReference type="SUPFAM" id="SSF52499">
    <property type="entry name" value="Isochorismatase-like hydrolases"/>
    <property type="match status" value="1"/>
</dbReference>
<evidence type="ECO:0000259" key="1">
    <source>
        <dbReference type="Pfam" id="PF00857"/>
    </source>
</evidence>
<comment type="caution">
    <text evidence="2">The sequence shown here is derived from an EMBL/GenBank/DDBJ whole genome shotgun (WGS) entry which is preliminary data.</text>
</comment>
<protein>
    <submittedName>
        <fullName evidence="2">Hydrolase</fullName>
    </submittedName>
</protein>
<sequence>MLIECDQSLLFVVDVQERLVPAIFEADRVVANSLRLIEAARMLNIPILCSEQYPKGLGHTVPEVRSRLSNGEIFAKTHFSCARDDVIATAVAATGRRQIVLCGTESHVCVLQSAFGFKGEGYDVFVVEDAVSSRRPESVTSAVRRLSASGIGVVTTEMALFEWIGQAGTEDFKSLRHLFK</sequence>
<gene>
    <name evidence="2" type="ORF">HH303_16330</name>
</gene>
<dbReference type="PANTHER" id="PTHR14119">
    <property type="entry name" value="HYDROLASE"/>
    <property type="match status" value="1"/>
</dbReference>
<reference evidence="2 3" key="1">
    <citation type="submission" date="2020-04" db="EMBL/GenBank/DDBJ databases">
        <title>Rhodospirillaceae bacterium KN72 isolated from deep sea.</title>
        <authorList>
            <person name="Zhang D.-C."/>
        </authorList>
    </citation>
    <scope>NUCLEOTIDE SEQUENCE [LARGE SCALE GENOMIC DNA]</scope>
    <source>
        <strain evidence="2 3">KN72</strain>
    </source>
</reference>
<feature type="domain" description="Isochorismatase-like" evidence="1">
    <location>
        <begin position="8"/>
        <end position="157"/>
    </location>
</feature>
<proteinExistence type="predicted"/>
<dbReference type="Proteomes" id="UP000539372">
    <property type="component" value="Unassembled WGS sequence"/>
</dbReference>
<accession>A0A7Y0E2J5</accession>
<dbReference type="Gene3D" id="3.40.50.850">
    <property type="entry name" value="Isochorismatase-like"/>
    <property type="match status" value="1"/>
</dbReference>
<organism evidence="2 3">
    <name type="scientific">Pacificispira spongiicola</name>
    <dbReference type="NCBI Taxonomy" id="2729598"/>
    <lineage>
        <taxon>Bacteria</taxon>
        <taxon>Pseudomonadati</taxon>
        <taxon>Pseudomonadota</taxon>
        <taxon>Alphaproteobacteria</taxon>
        <taxon>Rhodospirillales</taxon>
        <taxon>Rhodospirillaceae</taxon>
        <taxon>Pacificispira</taxon>
    </lineage>
</organism>
<evidence type="ECO:0000313" key="2">
    <source>
        <dbReference type="EMBL" id="NMM46062.1"/>
    </source>
</evidence>
<dbReference type="InterPro" id="IPR036380">
    <property type="entry name" value="Isochorismatase-like_sf"/>
</dbReference>
<dbReference type="GO" id="GO:0016787">
    <property type="term" value="F:hydrolase activity"/>
    <property type="evidence" value="ECO:0007669"/>
    <property type="project" value="UniProtKB-KW"/>
</dbReference>
<keyword evidence="2" id="KW-0378">Hydrolase</keyword>
<dbReference type="AlphaFoldDB" id="A0A7Y0E2J5"/>